<comment type="caution">
    <text evidence="2">The sequence shown here is derived from an EMBL/GenBank/DDBJ whole genome shotgun (WGS) entry which is preliminary data.</text>
</comment>
<organism evidence="2 3">
    <name type="scientific">Aspergillus felis</name>
    <dbReference type="NCBI Taxonomy" id="1287682"/>
    <lineage>
        <taxon>Eukaryota</taxon>
        <taxon>Fungi</taxon>
        <taxon>Dikarya</taxon>
        <taxon>Ascomycota</taxon>
        <taxon>Pezizomycotina</taxon>
        <taxon>Eurotiomycetes</taxon>
        <taxon>Eurotiomycetidae</taxon>
        <taxon>Eurotiales</taxon>
        <taxon>Aspergillaceae</taxon>
        <taxon>Aspergillus</taxon>
        <taxon>Aspergillus subgen. Fumigati</taxon>
    </lineage>
</organism>
<feature type="region of interest" description="Disordered" evidence="1">
    <location>
        <begin position="1"/>
        <end position="141"/>
    </location>
</feature>
<name>A0A8H6QCH6_9EURO</name>
<feature type="compositionally biased region" description="Polar residues" evidence="1">
    <location>
        <begin position="1"/>
        <end position="17"/>
    </location>
</feature>
<dbReference type="EMBL" id="JACBAE010001240">
    <property type="protein sequence ID" value="KAF7169492.1"/>
    <property type="molecule type" value="Genomic_DNA"/>
</dbReference>
<feature type="compositionally biased region" description="Polar residues" evidence="1">
    <location>
        <begin position="106"/>
        <end position="122"/>
    </location>
</feature>
<evidence type="ECO:0000313" key="3">
    <source>
        <dbReference type="Proteomes" id="UP000654922"/>
    </source>
</evidence>
<dbReference type="AlphaFoldDB" id="A0A8H6QCH6"/>
<feature type="compositionally biased region" description="Low complexity" evidence="1">
    <location>
        <begin position="81"/>
        <end position="105"/>
    </location>
</feature>
<feature type="compositionally biased region" description="Polar residues" evidence="1">
    <location>
        <begin position="31"/>
        <end position="67"/>
    </location>
</feature>
<sequence>MSTNYNLRSGANPTQDQPGAMAGGMGGDQPEFQSQGQQNPDFQSQSQENPEFQSQGQQNPEFQSQRNPRMEGMQGQGNPMQSQTNQKSQQSSFQTSESSKQTSSNDVQWGNQPGQFSASETNPKPPGSYHLTGDQLSHPQE</sequence>
<gene>
    <name evidence="2" type="ORF">CNMCM5623_002177</name>
</gene>
<dbReference type="Proteomes" id="UP000654922">
    <property type="component" value="Unassembled WGS sequence"/>
</dbReference>
<dbReference type="OrthoDB" id="4501914at2759"/>
<accession>A0A8H6QCH6</accession>
<evidence type="ECO:0000256" key="1">
    <source>
        <dbReference type="SAM" id="MobiDB-lite"/>
    </source>
</evidence>
<reference evidence="2" key="1">
    <citation type="submission" date="2020-06" db="EMBL/GenBank/DDBJ databases">
        <title>Draft genome sequences of strains closely related to Aspergillus parafelis and Aspergillus hiratsukae.</title>
        <authorList>
            <person name="Dos Santos R.A.C."/>
            <person name="Rivero-Menendez O."/>
            <person name="Steenwyk J.L."/>
            <person name="Mead M.E."/>
            <person name="Goldman G.H."/>
            <person name="Alastruey-Izquierdo A."/>
            <person name="Rokas A."/>
        </authorList>
    </citation>
    <scope>NUCLEOTIDE SEQUENCE</scope>
    <source>
        <strain evidence="2">CNM-CM5623</strain>
    </source>
</reference>
<proteinExistence type="predicted"/>
<protein>
    <submittedName>
        <fullName evidence="2">Uncharacterized protein</fullName>
    </submittedName>
</protein>
<evidence type="ECO:0000313" key="2">
    <source>
        <dbReference type="EMBL" id="KAF7169492.1"/>
    </source>
</evidence>